<feature type="region of interest" description="Disordered" evidence="1">
    <location>
        <begin position="76"/>
        <end position="98"/>
    </location>
</feature>
<accession>A0ABW5ZKP1</accession>
<dbReference type="Proteomes" id="UP001597561">
    <property type="component" value="Unassembled WGS sequence"/>
</dbReference>
<sequence length="122" mass="14688">MSNNKDREQFEEFMDIFTRLYSNTMKELAKYERKENEVAKDVRDAEDRHEIRKVMDKITDVYKEAISELNSSKIVKSDEKPVKRPGIPRNPNRRPTKVNADLSLARMRENNRRAIEDIFRRW</sequence>
<organism evidence="2 3">
    <name type="scientific">Jeotgalibacillus terrae</name>
    <dbReference type="NCBI Taxonomy" id="587735"/>
    <lineage>
        <taxon>Bacteria</taxon>
        <taxon>Bacillati</taxon>
        <taxon>Bacillota</taxon>
        <taxon>Bacilli</taxon>
        <taxon>Bacillales</taxon>
        <taxon>Caryophanaceae</taxon>
        <taxon>Jeotgalibacillus</taxon>
    </lineage>
</organism>
<evidence type="ECO:0000313" key="3">
    <source>
        <dbReference type="Proteomes" id="UP001597561"/>
    </source>
</evidence>
<protein>
    <submittedName>
        <fullName evidence="2">Uncharacterized protein</fullName>
    </submittedName>
</protein>
<evidence type="ECO:0000313" key="2">
    <source>
        <dbReference type="EMBL" id="MFD2913539.1"/>
    </source>
</evidence>
<reference evidence="3" key="1">
    <citation type="journal article" date="2019" name="Int. J. Syst. Evol. Microbiol.">
        <title>The Global Catalogue of Microorganisms (GCM) 10K type strain sequencing project: providing services to taxonomists for standard genome sequencing and annotation.</title>
        <authorList>
            <consortium name="The Broad Institute Genomics Platform"/>
            <consortium name="The Broad Institute Genome Sequencing Center for Infectious Disease"/>
            <person name="Wu L."/>
            <person name="Ma J."/>
        </authorList>
    </citation>
    <scope>NUCLEOTIDE SEQUENCE [LARGE SCALE GENOMIC DNA]</scope>
    <source>
        <strain evidence="3">KCTC 13528</strain>
    </source>
</reference>
<gene>
    <name evidence="2" type="ORF">ACFS5P_16750</name>
</gene>
<comment type="caution">
    <text evidence="2">The sequence shown here is derived from an EMBL/GenBank/DDBJ whole genome shotgun (WGS) entry which is preliminary data.</text>
</comment>
<keyword evidence="3" id="KW-1185">Reference proteome</keyword>
<name>A0ABW5ZKP1_9BACL</name>
<evidence type="ECO:0000256" key="1">
    <source>
        <dbReference type="SAM" id="MobiDB-lite"/>
    </source>
</evidence>
<proteinExistence type="predicted"/>
<dbReference type="RefSeq" id="WP_204728455.1">
    <property type="nucleotide sequence ID" value="NZ_JAFBDK010000003.1"/>
</dbReference>
<dbReference type="EMBL" id="JBHUPG010000031">
    <property type="protein sequence ID" value="MFD2913539.1"/>
    <property type="molecule type" value="Genomic_DNA"/>
</dbReference>